<dbReference type="Pfam" id="PF01336">
    <property type="entry name" value="tRNA_anti-codon"/>
    <property type="match status" value="1"/>
</dbReference>
<dbReference type="AlphaFoldDB" id="X1IWT6"/>
<feature type="domain" description="OB" evidence="2">
    <location>
        <begin position="25"/>
        <end position="79"/>
    </location>
</feature>
<feature type="transmembrane region" description="Helical" evidence="1">
    <location>
        <begin position="75"/>
        <end position="98"/>
    </location>
</feature>
<comment type="caution">
    <text evidence="3">The sequence shown here is derived from an EMBL/GenBank/DDBJ whole genome shotgun (WGS) entry which is preliminary data.</text>
</comment>
<organism evidence="3">
    <name type="scientific">marine sediment metagenome</name>
    <dbReference type="NCBI Taxonomy" id="412755"/>
    <lineage>
        <taxon>unclassified sequences</taxon>
        <taxon>metagenomes</taxon>
        <taxon>ecological metagenomes</taxon>
    </lineage>
</organism>
<keyword evidence="1" id="KW-1133">Transmembrane helix</keyword>
<dbReference type="SUPFAM" id="SSF50249">
    <property type="entry name" value="Nucleic acid-binding proteins"/>
    <property type="match status" value="1"/>
</dbReference>
<feature type="non-terminal residue" evidence="3">
    <location>
        <position position="1"/>
    </location>
</feature>
<dbReference type="GO" id="GO:0003676">
    <property type="term" value="F:nucleic acid binding"/>
    <property type="evidence" value="ECO:0007669"/>
    <property type="project" value="InterPro"/>
</dbReference>
<name>X1IWT6_9ZZZZ</name>
<protein>
    <recommendedName>
        <fullName evidence="2">OB domain-containing protein</fullName>
    </recommendedName>
</protein>
<keyword evidence="1" id="KW-0812">Transmembrane</keyword>
<keyword evidence="1" id="KW-0472">Membrane</keyword>
<dbReference type="Gene3D" id="2.40.50.140">
    <property type="entry name" value="Nucleic acid-binding proteins"/>
    <property type="match status" value="1"/>
</dbReference>
<dbReference type="EMBL" id="BARU01043963">
    <property type="protein sequence ID" value="GAH86921.1"/>
    <property type="molecule type" value="Genomic_DNA"/>
</dbReference>
<evidence type="ECO:0000313" key="3">
    <source>
        <dbReference type="EMBL" id="GAH86921.1"/>
    </source>
</evidence>
<proteinExistence type="predicted"/>
<dbReference type="InterPro" id="IPR004365">
    <property type="entry name" value="NA-bd_OB_tRNA"/>
</dbReference>
<reference evidence="3" key="1">
    <citation type="journal article" date="2014" name="Front. Microbiol.">
        <title>High frequency of phylogenetically diverse reductive dehalogenase-homologous genes in deep subseafloor sedimentary metagenomes.</title>
        <authorList>
            <person name="Kawai M."/>
            <person name="Futagami T."/>
            <person name="Toyoda A."/>
            <person name="Takaki Y."/>
            <person name="Nishi S."/>
            <person name="Hori S."/>
            <person name="Arai W."/>
            <person name="Tsubouchi T."/>
            <person name="Morono Y."/>
            <person name="Uchiyama I."/>
            <person name="Ito T."/>
            <person name="Fujiyama A."/>
            <person name="Inagaki F."/>
            <person name="Takami H."/>
        </authorList>
    </citation>
    <scope>NUCLEOTIDE SEQUENCE</scope>
    <source>
        <strain evidence="3">Expedition CK06-06</strain>
    </source>
</reference>
<evidence type="ECO:0000259" key="2">
    <source>
        <dbReference type="Pfam" id="PF01336"/>
    </source>
</evidence>
<dbReference type="InterPro" id="IPR012340">
    <property type="entry name" value="NA-bd_OB-fold"/>
</dbReference>
<accession>X1IWT6</accession>
<gene>
    <name evidence="3" type="ORF">S03H2_67212</name>
</gene>
<sequence>GKSNIQMYRTHTCGELNIKSVGINVALSGWVQRSRDLGGMTFIDLRDRYGITQLVFNMDTNATLCEKARKLGREFVIQAEVLFLTMVELFFIVGFKFISMLTNFHPFCWHMN</sequence>
<evidence type="ECO:0000256" key="1">
    <source>
        <dbReference type="SAM" id="Phobius"/>
    </source>
</evidence>